<dbReference type="Gene3D" id="1.10.150.110">
    <property type="entry name" value="DNA polymerase beta, N-terminal domain-like"/>
    <property type="match status" value="1"/>
</dbReference>
<evidence type="ECO:0000259" key="1">
    <source>
        <dbReference type="Pfam" id="PF14716"/>
    </source>
</evidence>
<accession>A0A0H4WVC3</accession>
<evidence type="ECO:0000313" key="3">
    <source>
        <dbReference type="Proteomes" id="UP000009026"/>
    </source>
</evidence>
<dbReference type="AlphaFoldDB" id="A0A0H4WVC3"/>
<dbReference type="InterPro" id="IPR027421">
    <property type="entry name" value="DNA_pol_lamdba_lyase_dom_sf"/>
</dbReference>
<evidence type="ECO:0000313" key="2">
    <source>
        <dbReference type="EMBL" id="AKQ67356.1"/>
    </source>
</evidence>
<reference evidence="2 3" key="1">
    <citation type="journal article" date="2016" name="PLoS ONE">
        <title>Complete Genome Sequence and Comparative Genomics of a Novel Myxobacterium Myxococcus hansupus.</title>
        <authorList>
            <person name="Sharma G."/>
            <person name="Narwani T."/>
            <person name="Subramanian S."/>
        </authorList>
    </citation>
    <scope>NUCLEOTIDE SEQUENCE [LARGE SCALE GENOMIC DNA]</scope>
    <source>
        <strain evidence="3">mixupus</strain>
    </source>
</reference>
<protein>
    <submittedName>
        <fullName evidence="2">DNA polymerase X family</fullName>
    </submittedName>
</protein>
<dbReference type="EMBL" id="CP012109">
    <property type="protein sequence ID" value="AKQ67356.1"/>
    <property type="molecule type" value="Genomic_DNA"/>
</dbReference>
<dbReference type="STRING" id="1297742.A176_004268"/>
<sequence length="98" mass="10569">MTQPTAVDKATVAQVLRDISLLLQLQGESGFRVRAYDMAADRIAGLPQDLGTVVAEGRLESLPGIGPALAEKISELVTTGRLGYLEELRAQFPRACWS</sequence>
<name>A0A0H4WVC3_9BACT</name>
<dbReference type="InterPro" id="IPR010996">
    <property type="entry name" value="HHH_MUS81"/>
</dbReference>
<dbReference type="Proteomes" id="UP000009026">
    <property type="component" value="Chromosome"/>
</dbReference>
<dbReference type="Pfam" id="PF14716">
    <property type="entry name" value="HHH_8"/>
    <property type="match status" value="1"/>
</dbReference>
<keyword evidence="3" id="KW-1185">Reference proteome</keyword>
<feature type="domain" description="Crossover junction endonuclease MUS81-like HHH" evidence="1">
    <location>
        <begin position="10"/>
        <end position="82"/>
    </location>
</feature>
<dbReference type="PATRIC" id="fig|1297742.4.peg.4310"/>
<organism evidence="2 3">
    <name type="scientific">Pseudomyxococcus hansupus</name>
    <dbReference type="NCBI Taxonomy" id="1297742"/>
    <lineage>
        <taxon>Bacteria</taxon>
        <taxon>Pseudomonadati</taxon>
        <taxon>Myxococcota</taxon>
        <taxon>Myxococcia</taxon>
        <taxon>Myxococcales</taxon>
        <taxon>Cystobacterineae</taxon>
        <taxon>Myxococcaceae</taxon>
        <taxon>Pseudomyxococcus</taxon>
    </lineage>
</organism>
<gene>
    <name evidence="2" type="ORF">A176_004268</name>
</gene>
<proteinExistence type="predicted"/>
<dbReference type="SUPFAM" id="SSF47802">
    <property type="entry name" value="DNA polymerase beta, N-terminal domain-like"/>
    <property type="match status" value="1"/>
</dbReference>
<dbReference type="KEGG" id="mym:A176_004268"/>